<dbReference type="EMBL" id="ASHM01116767">
    <property type="protein sequence ID" value="PNX70873.1"/>
    <property type="molecule type" value="Genomic_DNA"/>
</dbReference>
<proteinExistence type="predicted"/>
<name>A0A2K3KX63_TRIPR</name>
<reference evidence="2 3" key="1">
    <citation type="journal article" date="2014" name="Am. J. Bot.">
        <title>Genome assembly and annotation for red clover (Trifolium pratense; Fabaceae).</title>
        <authorList>
            <person name="Istvanek J."/>
            <person name="Jaros M."/>
            <person name="Krenek A."/>
            <person name="Repkova J."/>
        </authorList>
    </citation>
    <scope>NUCLEOTIDE SEQUENCE [LARGE SCALE GENOMIC DNA]</scope>
    <source>
        <strain evidence="3">cv. Tatra</strain>
        <tissue evidence="2">Young leaves</tissue>
    </source>
</reference>
<dbReference type="AlphaFoldDB" id="A0A2K3KX63"/>
<accession>A0A2K3KX63</accession>
<feature type="compositionally biased region" description="Acidic residues" evidence="1">
    <location>
        <begin position="1"/>
        <end position="11"/>
    </location>
</feature>
<gene>
    <name evidence="2" type="ORF">L195_g057829</name>
</gene>
<reference evidence="2 3" key="2">
    <citation type="journal article" date="2017" name="Front. Plant Sci.">
        <title>Gene Classification and Mining of Molecular Markers Useful in Red Clover (Trifolium pratense) Breeding.</title>
        <authorList>
            <person name="Istvanek J."/>
            <person name="Dluhosova J."/>
            <person name="Dluhos P."/>
            <person name="Patkova L."/>
            <person name="Nedelnik J."/>
            <person name="Repkova J."/>
        </authorList>
    </citation>
    <scope>NUCLEOTIDE SEQUENCE [LARGE SCALE GENOMIC DNA]</scope>
    <source>
        <strain evidence="3">cv. Tatra</strain>
        <tissue evidence="2">Young leaves</tissue>
    </source>
</reference>
<evidence type="ECO:0000256" key="1">
    <source>
        <dbReference type="SAM" id="MobiDB-lite"/>
    </source>
</evidence>
<feature type="compositionally biased region" description="Polar residues" evidence="1">
    <location>
        <begin position="20"/>
        <end position="36"/>
    </location>
</feature>
<organism evidence="2 3">
    <name type="scientific">Trifolium pratense</name>
    <name type="common">Red clover</name>
    <dbReference type="NCBI Taxonomy" id="57577"/>
    <lineage>
        <taxon>Eukaryota</taxon>
        <taxon>Viridiplantae</taxon>
        <taxon>Streptophyta</taxon>
        <taxon>Embryophyta</taxon>
        <taxon>Tracheophyta</taxon>
        <taxon>Spermatophyta</taxon>
        <taxon>Magnoliopsida</taxon>
        <taxon>eudicotyledons</taxon>
        <taxon>Gunneridae</taxon>
        <taxon>Pentapetalae</taxon>
        <taxon>rosids</taxon>
        <taxon>fabids</taxon>
        <taxon>Fabales</taxon>
        <taxon>Fabaceae</taxon>
        <taxon>Papilionoideae</taxon>
        <taxon>50 kb inversion clade</taxon>
        <taxon>NPAAA clade</taxon>
        <taxon>Hologalegina</taxon>
        <taxon>IRL clade</taxon>
        <taxon>Trifolieae</taxon>
        <taxon>Trifolium</taxon>
    </lineage>
</organism>
<sequence length="81" mass="8585">NVVELADDDTSEIPRPAVHVSSSSRPPKRAATSQEVGSFFAPRTTPGAQPTIKSVLAGLISECLMQLLLLGLDIKGQIIML</sequence>
<comment type="caution">
    <text evidence="2">The sequence shown here is derived from an EMBL/GenBank/DDBJ whole genome shotgun (WGS) entry which is preliminary data.</text>
</comment>
<evidence type="ECO:0000313" key="3">
    <source>
        <dbReference type="Proteomes" id="UP000236291"/>
    </source>
</evidence>
<feature type="non-terminal residue" evidence="2">
    <location>
        <position position="1"/>
    </location>
</feature>
<feature type="region of interest" description="Disordered" evidence="1">
    <location>
        <begin position="1"/>
        <end position="42"/>
    </location>
</feature>
<protein>
    <submittedName>
        <fullName evidence="2">Uncharacterized protein</fullName>
    </submittedName>
</protein>
<dbReference type="Proteomes" id="UP000236291">
    <property type="component" value="Unassembled WGS sequence"/>
</dbReference>
<dbReference type="ExpressionAtlas" id="A0A2K3KX63">
    <property type="expression patterns" value="baseline"/>
</dbReference>
<evidence type="ECO:0000313" key="2">
    <source>
        <dbReference type="EMBL" id="PNX70873.1"/>
    </source>
</evidence>